<gene>
    <name evidence="2" type="ORF">ACHHYP_02579</name>
</gene>
<dbReference type="GO" id="GO:0006355">
    <property type="term" value="P:regulation of DNA-templated transcription"/>
    <property type="evidence" value="ECO:0007669"/>
    <property type="project" value="InterPro"/>
</dbReference>
<dbReference type="OrthoDB" id="70192at2759"/>
<dbReference type="AlphaFoldDB" id="A0A1V9Z5X3"/>
<reference evidence="2 3" key="1">
    <citation type="journal article" date="2014" name="Genome Biol. Evol.">
        <title>The secreted proteins of Achlya hypogyna and Thraustotheca clavata identify the ancestral oomycete secretome and reveal gene acquisitions by horizontal gene transfer.</title>
        <authorList>
            <person name="Misner I."/>
            <person name="Blouin N."/>
            <person name="Leonard G."/>
            <person name="Richards T.A."/>
            <person name="Lane C.E."/>
        </authorList>
    </citation>
    <scope>NUCLEOTIDE SEQUENCE [LARGE SCALE GENOMIC DNA]</scope>
    <source>
        <strain evidence="2 3">ATCC 48635</strain>
    </source>
</reference>
<sequence>MSALRWVAEAQRSEERAPEPVAGASSLKRSYTAMAAGDVAVDGCALSAILSSLSLSSTCSRLVDVRPEERSRVEEHLVRLLLRCRPNAPMHLQQRLPSLAHKLENILYQYAATKADYIDSATLHRRLAAIGDACKSKKRKVVMI</sequence>
<dbReference type="EMBL" id="JNBR01000411">
    <property type="protein sequence ID" value="OQR93395.1"/>
    <property type="molecule type" value="Genomic_DNA"/>
</dbReference>
<dbReference type="Gene3D" id="1.10.246.20">
    <property type="entry name" value="Coactivator CBP, KIX domain"/>
    <property type="match status" value="1"/>
</dbReference>
<protein>
    <submittedName>
        <fullName evidence="2">Uncharacterized protein</fullName>
    </submittedName>
</protein>
<comment type="caution">
    <text evidence="2">The sequence shown here is derived from an EMBL/GenBank/DDBJ whole genome shotgun (WGS) entry which is preliminary data.</text>
</comment>
<organism evidence="2 3">
    <name type="scientific">Achlya hypogyna</name>
    <name type="common">Oomycete</name>
    <name type="synonym">Protoachlya hypogyna</name>
    <dbReference type="NCBI Taxonomy" id="1202772"/>
    <lineage>
        <taxon>Eukaryota</taxon>
        <taxon>Sar</taxon>
        <taxon>Stramenopiles</taxon>
        <taxon>Oomycota</taxon>
        <taxon>Saprolegniomycetes</taxon>
        <taxon>Saprolegniales</taxon>
        <taxon>Achlyaceae</taxon>
        <taxon>Achlya</taxon>
    </lineage>
</organism>
<keyword evidence="1" id="KW-0539">Nucleus</keyword>
<dbReference type="InterPro" id="IPR036529">
    <property type="entry name" value="KIX_dom_sf"/>
</dbReference>
<dbReference type="GO" id="GO:0003712">
    <property type="term" value="F:transcription coregulator activity"/>
    <property type="evidence" value="ECO:0007669"/>
    <property type="project" value="InterPro"/>
</dbReference>
<evidence type="ECO:0000313" key="2">
    <source>
        <dbReference type="EMBL" id="OQR93395.1"/>
    </source>
</evidence>
<proteinExistence type="predicted"/>
<evidence type="ECO:0000313" key="3">
    <source>
        <dbReference type="Proteomes" id="UP000243579"/>
    </source>
</evidence>
<keyword evidence="3" id="KW-1185">Reference proteome</keyword>
<dbReference type="Proteomes" id="UP000243579">
    <property type="component" value="Unassembled WGS sequence"/>
</dbReference>
<accession>A0A1V9Z5X3</accession>
<name>A0A1V9Z5X3_ACHHY</name>
<evidence type="ECO:0000256" key="1">
    <source>
        <dbReference type="ARBA" id="ARBA00023242"/>
    </source>
</evidence>